<organism evidence="2 3">
    <name type="scientific">Methanogenium organophilum</name>
    <dbReference type="NCBI Taxonomy" id="2199"/>
    <lineage>
        <taxon>Archaea</taxon>
        <taxon>Methanobacteriati</taxon>
        <taxon>Methanobacteriota</taxon>
        <taxon>Stenosarchaea group</taxon>
        <taxon>Methanomicrobia</taxon>
        <taxon>Methanomicrobiales</taxon>
        <taxon>Methanomicrobiaceae</taxon>
        <taxon>Methanogenium</taxon>
    </lineage>
</organism>
<dbReference type="EMBL" id="CP113361">
    <property type="protein sequence ID" value="WAI01808.1"/>
    <property type="molecule type" value="Genomic_DNA"/>
</dbReference>
<dbReference type="InterPro" id="IPR043519">
    <property type="entry name" value="NT_sf"/>
</dbReference>
<gene>
    <name evidence="2" type="ORF">OU421_02740</name>
</gene>
<dbReference type="Pfam" id="PF18765">
    <property type="entry name" value="Polbeta"/>
    <property type="match status" value="1"/>
</dbReference>
<evidence type="ECO:0000313" key="2">
    <source>
        <dbReference type="EMBL" id="WAI01808.1"/>
    </source>
</evidence>
<dbReference type="InterPro" id="IPR052930">
    <property type="entry name" value="TA_antitoxin_MntA"/>
</dbReference>
<dbReference type="InterPro" id="IPR041633">
    <property type="entry name" value="Polbeta"/>
</dbReference>
<dbReference type="RefSeq" id="WP_268187083.1">
    <property type="nucleotide sequence ID" value="NZ_CP113361.1"/>
</dbReference>
<evidence type="ECO:0000313" key="3">
    <source>
        <dbReference type="Proteomes" id="UP001163096"/>
    </source>
</evidence>
<dbReference type="PANTHER" id="PTHR43852:SF3">
    <property type="entry name" value="NUCLEOTIDYLTRANSFERASE"/>
    <property type="match status" value="1"/>
</dbReference>
<feature type="domain" description="Polymerase beta nucleotidyltransferase" evidence="1">
    <location>
        <begin position="26"/>
        <end position="120"/>
    </location>
</feature>
<accession>A0A9X9T7W3</accession>
<dbReference type="PANTHER" id="PTHR43852">
    <property type="entry name" value="NUCLEOTIDYLTRANSFERASE"/>
    <property type="match status" value="1"/>
</dbReference>
<keyword evidence="3" id="KW-1185">Reference proteome</keyword>
<dbReference type="AlphaFoldDB" id="A0A9X9T7W3"/>
<name>A0A9X9T7W3_METOG</name>
<dbReference type="Proteomes" id="UP001163096">
    <property type="component" value="Chromosome"/>
</dbReference>
<proteinExistence type="predicted"/>
<dbReference type="GeneID" id="76833984"/>
<evidence type="ECO:0000259" key="1">
    <source>
        <dbReference type="Pfam" id="PF18765"/>
    </source>
</evidence>
<sequence>MSFGDSRIGEIKQDLTDSDKERIISQITTYLSGVDDLLLGYLYGSFPVRNDFHDIDIGLLVSGEREPYESFRYAMDIASGLEQSITPRFEVDCRILNGAPVLFQYEVVKTGMAVFVRDENIRIDFEAGVMSGYLDQKPLFDRMDKMLLAPVRE</sequence>
<dbReference type="SUPFAM" id="SSF81301">
    <property type="entry name" value="Nucleotidyltransferase"/>
    <property type="match status" value="1"/>
</dbReference>
<protein>
    <submittedName>
        <fullName evidence="2">Nucleotidyltransferase domain-containing protein</fullName>
    </submittedName>
</protein>
<reference evidence="2" key="1">
    <citation type="submission" date="2022-11" db="EMBL/GenBank/DDBJ databases">
        <title>Complete genome sequence of Methanogenium organophilum DSM 3596.</title>
        <authorList>
            <person name="Chen S.-C."/>
            <person name="Lai S.-J."/>
            <person name="You Y.-T."/>
        </authorList>
    </citation>
    <scope>NUCLEOTIDE SEQUENCE</scope>
    <source>
        <strain evidence="2">DSM 3596</strain>
    </source>
</reference>
<dbReference type="KEGG" id="mou:OU421_02740"/>